<dbReference type="Proteomes" id="UP000070578">
    <property type="component" value="Unassembled WGS sequence"/>
</dbReference>
<dbReference type="EMBL" id="LSLI01000072">
    <property type="protein sequence ID" value="KXS31479.1"/>
    <property type="molecule type" value="Genomic_DNA"/>
</dbReference>
<evidence type="ECO:0000256" key="5">
    <source>
        <dbReference type="ARBA" id="ARBA00022490"/>
    </source>
</evidence>
<dbReference type="InterPro" id="IPR050156">
    <property type="entry name" value="TC-AMP_synthase_SUA5"/>
</dbReference>
<evidence type="ECO:0000256" key="3">
    <source>
        <dbReference type="ARBA" id="ARBA00012584"/>
    </source>
</evidence>
<comment type="subcellular location">
    <subcellularLocation>
        <location evidence="1 13">Cytoplasm</location>
    </subcellularLocation>
</comment>
<dbReference type="InterPro" id="IPR010923">
    <property type="entry name" value="T(6)A37_SUA5"/>
</dbReference>
<dbReference type="InterPro" id="IPR005145">
    <property type="entry name" value="Sua5_C"/>
</dbReference>
<dbReference type="PATRIC" id="fig|1796491.3.peg.2604"/>
<evidence type="ECO:0000256" key="7">
    <source>
        <dbReference type="ARBA" id="ARBA00022694"/>
    </source>
</evidence>
<evidence type="ECO:0000256" key="6">
    <source>
        <dbReference type="ARBA" id="ARBA00022679"/>
    </source>
</evidence>
<protein>
    <recommendedName>
        <fullName evidence="4 13">Threonylcarbamoyl-AMP synthase</fullName>
        <shortName evidence="13">TC-AMP synthase</shortName>
        <ecNumber evidence="3 13">2.7.7.87</ecNumber>
    </recommendedName>
    <alternativeName>
        <fullName evidence="11 13">L-threonylcarbamoyladenylate synthase</fullName>
    </alternativeName>
</protein>
<evidence type="ECO:0000256" key="8">
    <source>
        <dbReference type="ARBA" id="ARBA00022695"/>
    </source>
</evidence>
<evidence type="ECO:0000256" key="13">
    <source>
        <dbReference type="PIRNR" id="PIRNR004930"/>
    </source>
</evidence>
<dbReference type="PROSITE" id="PS51163">
    <property type="entry name" value="YRDC"/>
    <property type="match status" value="1"/>
</dbReference>
<dbReference type="GO" id="GO:0003725">
    <property type="term" value="F:double-stranded RNA binding"/>
    <property type="evidence" value="ECO:0007669"/>
    <property type="project" value="UniProtKB-UniRule"/>
</dbReference>
<evidence type="ECO:0000256" key="12">
    <source>
        <dbReference type="ARBA" id="ARBA00048366"/>
    </source>
</evidence>
<proteinExistence type="inferred from homology"/>
<dbReference type="NCBIfam" id="TIGR00057">
    <property type="entry name" value="L-threonylcarbamoyladenylate synthase"/>
    <property type="match status" value="1"/>
</dbReference>
<keyword evidence="7 13" id="KW-0819">tRNA processing</keyword>
<accession>A0A139BR80</accession>
<organism evidence="16 17">
    <name type="scientific">Candidatus Gallionella acididurans</name>
    <dbReference type="NCBI Taxonomy" id="1796491"/>
    <lineage>
        <taxon>Bacteria</taxon>
        <taxon>Pseudomonadati</taxon>
        <taxon>Pseudomonadota</taxon>
        <taxon>Betaproteobacteria</taxon>
        <taxon>Nitrosomonadales</taxon>
        <taxon>Gallionellaceae</taxon>
        <taxon>Gallionella</taxon>
    </lineage>
</organism>
<feature type="binding site" evidence="14">
    <location>
        <position position="131"/>
    </location>
    <ligand>
        <name>ATP</name>
        <dbReference type="ChEBI" id="CHEBI:30616"/>
    </ligand>
</feature>
<feature type="binding site" evidence="14">
    <location>
        <position position="46"/>
    </location>
    <ligand>
        <name>ATP</name>
        <dbReference type="ChEBI" id="CHEBI:30616"/>
    </ligand>
</feature>
<keyword evidence="8 13" id="KW-0548">Nucleotidyltransferase</keyword>
<dbReference type="Pfam" id="PF03481">
    <property type="entry name" value="Sua5_C"/>
    <property type="match status" value="1"/>
</dbReference>
<evidence type="ECO:0000256" key="11">
    <source>
        <dbReference type="ARBA" id="ARBA00029774"/>
    </source>
</evidence>
<dbReference type="GO" id="GO:0005737">
    <property type="term" value="C:cytoplasm"/>
    <property type="evidence" value="ECO:0007669"/>
    <property type="project" value="UniProtKB-SubCell"/>
</dbReference>
<dbReference type="FunFam" id="3.90.870.10:FF:000009">
    <property type="entry name" value="Threonylcarbamoyl-AMP synthase, putative"/>
    <property type="match status" value="1"/>
</dbReference>
<dbReference type="GO" id="GO:0008033">
    <property type="term" value="P:tRNA processing"/>
    <property type="evidence" value="ECO:0007669"/>
    <property type="project" value="UniProtKB-KW"/>
</dbReference>
<dbReference type="AlphaFoldDB" id="A0A139BR80"/>
<dbReference type="PIRSF" id="PIRSF004930">
    <property type="entry name" value="Tln_factor_SUA5"/>
    <property type="match status" value="1"/>
</dbReference>
<feature type="binding site" evidence="14">
    <location>
        <position position="221"/>
    </location>
    <ligand>
        <name>ATP</name>
        <dbReference type="ChEBI" id="CHEBI:30616"/>
    </ligand>
</feature>
<evidence type="ECO:0000256" key="14">
    <source>
        <dbReference type="PIRSR" id="PIRSR004930-1"/>
    </source>
</evidence>
<reference evidence="16 17" key="1">
    <citation type="submission" date="2016-02" db="EMBL/GenBank/DDBJ databases">
        <authorList>
            <person name="Wen L."/>
            <person name="He K."/>
            <person name="Yang H."/>
        </authorList>
    </citation>
    <scope>NUCLEOTIDE SEQUENCE [LARGE SCALE GENOMIC DNA]</scope>
    <source>
        <strain evidence="16">ShG14-8</strain>
    </source>
</reference>
<keyword evidence="9 13" id="KW-0547">Nucleotide-binding</keyword>
<comment type="catalytic activity">
    <reaction evidence="12 13">
        <text>L-threonine + hydrogencarbonate + ATP = L-threonylcarbamoyladenylate + diphosphate + H2O</text>
        <dbReference type="Rhea" id="RHEA:36407"/>
        <dbReference type="ChEBI" id="CHEBI:15377"/>
        <dbReference type="ChEBI" id="CHEBI:17544"/>
        <dbReference type="ChEBI" id="CHEBI:30616"/>
        <dbReference type="ChEBI" id="CHEBI:33019"/>
        <dbReference type="ChEBI" id="CHEBI:57926"/>
        <dbReference type="ChEBI" id="CHEBI:73682"/>
        <dbReference type="EC" id="2.7.7.87"/>
    </reaction>
</comment>
<feature type="binding site" evidence="14">
    <location>
        <position position="23"/>
    </location>
    <ligand>
        <name>L-threonine</name>
        <dbReference type="ChEBI" id="CHEBI:57926"/>
    </ligand>
</feature>
<evidence type="ECO:0000256" key="1">
    <source>
        <dbReference type="ARBA" id="ARBA00004496"/>
    </source>
</evidence>
<feature type="domain" description="YrdC-like" evidence="15">
    <location>
        <begin position="1"/>
        <end position="187"/>
    </location>
</feature>
<evidence type="ECO:0000313" key="17">
    <source>
        <dbReference type="Proteomes" id="UP000070578"/>
    </source>
</evidence>
<evidence type="ECO:0000259" key="15">
    <source>
        <dbReference type="PROSITE" id="PS51163"/>
    </source>
</evidence>
<dbReference type="SUPFAM" id="SSF55821">
    <property type="entry name" value="YrdC/RibB"/>
    <property type="match status" value="1"/>
</dbReference>
<dbReference type="InterPro" id="IPR017945">
    <property type="entry name" value="DHBP_synth_RibB-like_a/b_dom"/>
</dbReference>
<dbReference type="Gene3D" id="3.90.870.10">
    <property type="entry name" value="DHBP synthase"/>
    <property type="match status" value="1"/>
</dbReference>
<sequence length="333" mass="35615">MNEIERAAESLRTGGVVAFPTETVYGLGADARNEDAVRRVFAIKGRPTEHPLIVHLAWAAQSGEWAAEIPETARRLMQRFWPGPLTLVLPARIDVPRAVTGGQDSVALRVPNHPMALALLRAFGGGLAAPSANRFGAVSPTEAQHVRAALGDSVDHVLDGGPCSYGLESTIVSLLDGCPQVLRPGALPLADLRDALDEDGIKLADLTASAPRVPGALAAHYAPATPLEVHSIETLATRAEVLLAQGLRVAVLRRNRDLHGTPTLPLVPQFLLPAEPEAYARGLYARLHELDHLAFDRLLVEAPPVDEAWWAVNDRLARSARGSWSKGGLRGSN</sequence>
<dbReference type="InterPro" id="IPR006070">
    <property type="entry name" value="Sua5-like_dom"/>
</dbReference>
<comment type="similarity">
    <text evidence="2 13">Belongs to the SUA5 family.</text>
</comment>
<keyword evidence="10 13" id="KW-0067">ATP-binding</keyword>
<dbReference type="InterPro" id="IPR038385">
    <property type="entry name" value="Sua5/YwlC_C"/>
</dbReference>
<dbReference type="GO" id="GO:0000049">
    <property type="term" value="F:tRNA binding"/>
    <property type="evidence" value="ECO:0007669"/>
    <property type="project" value="TreeGrafter"/>
</dbReference>
<dbReference type="Gene3D" id="3.40.50.11030">
    <property type="entry name" value="Threonylcarbamoyl-AMP synthase, C-terminal domain"/>
    <property type="match status" value="1"/>
</dbReference>
<dbReference type="GO" id="GO:0006450">
    <property type="term" value="P:regulation of translational fidelity"/>
    <property type="evidence" value="ECO:0007669"/>
    <property type="project" value="TreeGrafter"/>
</dbReference>
<evidence type="ECO:0000256" key="2">
    <source>
        <dbReference type="ARBA" id="ARBA00007663"/>
    </source>
</evidence>
<dbReference type="PANTHER" id="PTHR17490:SF16">
    <property type="entry name" value="THREONYLCARBAMOYL-AMP SYNTHASE"/>
    <property type="match status" value="1"/>
</dbReference>
<feature type="binding site" evidence="14">
    <location>
        <position position="139"/>
    </location>
    <ligand>
        <name>ATP</name>
        <dbReference type="ChEBI" id="CHEBI:30616"/>
    </ligand>
</feature>
<keyword evidence="5 13" id="KW-0963">Cytoplasm</keyword>
<comment type="function">
    <text evidence="13">Required for the formation of a threonylcarbamoyl group on adenosine at position 37 (t(6)A37) in tRNAs that read codons beginning with adenine.</text>
</comment>
<feature type="binding site" evidence="14">
    <location>
        <position position="55"/>
    </location>
    <ligand>
        <name>L-threonine</name>
        <dbReference type="ChEBI" id="CHEBI:57926"/>
    </ligand>
</feature>
<name>A0A139BR80_9PROT</name>
<dbReference type="Pfam" id="PF01300">
    <property type="entry name" value="Sua5_yciO_yrdC"/>
    <property type="match status" value="1"/>
</dbReference>
<evidence type="ECO:0000313" key="16">
    <source>
        <dbReference type="EMBL" id="KXS31479.1"/>
    </source>
</evidence>
<dbReference type="GO" id="GO:0005524">
    <property type="term" value="F:ATP binding"/>
    <property type="evidence" value="ECO:0007669"/>
    <property type="project" value="UniProtKB-UniRule"/>
</dbReference>
<gene>
    <name evidence="16" type="ORF">AWT59_2384</name>
</gene>
<evidence type="ECO:0000256" key="10">
    <source>
        <dbReference type="ARBA" id="ARBA00022840"/>
    </source>
</evidence>
<dbReference type="PANTHER" id="PTHR17490">
    <property type="entry name" value="SUA5"/>
    <property type="match status" value="1"/>
</dbReference>
<evidence type="ECO:0000256" key="4">
    <source>
        <dbReference type="ARBA" id="ARBA00015492"/>
    </source>
</evidence>
<dbReference type="GO" id="GO:0061710">
    <property type="term" value="F:L-threonylcarbamoyladenylate synthase"/>
    <property type="evidence" value="ECO:0007669"/>
    <property type="project" value="UniProtKB-EC"/>
</dbReference>
<feature type="binding site" evidence="14">
    <location>
        <position position="183"/>
    </location>
    <ligand>
        <name>ATP</name>
        <dbReference type="ChEBI" id="CHEBI:30616"/>
    </ligand>
</feature>
<comment type="caution">
    <text evidence="16">The sequence shown here is derived from an EMBL/GenBank/DDBJ whole genome shotgun (WGS) entry which is preliminary data.</text>
</comment>
<feature type="binding site" evidence="14">
    <location>
        <position position="169"/>
    </location>
    <ligand>
        <name>L-threonine</name>
        <dbReference type="ChEBI" id="CHEBI:57926"/>
    </ligand>
</feature>
<feature type="binding site" evidence="14">
    <location>
        <position position="109"/>
    </location>
    <ligand>
        <name>L-threonine</name>
        <dbReference type="ChEBI" id="CHEBI:57926"/>
    </ligand>
</feature>
<reference evidence="16 17" key="2">
    <citation type="submission" date="2016-03" db="EMBL/GenBank/DDBJ databases">
        <title>New uncultured bacterium of the family Gallionellaceae from acid mine drainage: description and reconstruction of genome based on metagenomic analysis of microbial community.</title>
        <authorList>
            <person name="Kadnikov V."/>
            <person name="Ivasenko D."/>
            <person name="Beletsky A."/>
            <person name="Mardanov A."/>
            <person name="Danilova E."/>
            <person name="Pimenov N."/>
            <person name="Karnachuk O."/>
            <person name="Ravin N."/>
        </authorList>
    </citation>
    <scope>NUCLEOTIDE SEQUENCE [LARGE SCALE GENOMIC DNA]</scope>
    <source>
        <strain evidence="16">ShG14-8</strain>
    </source>
</reference>
<keyword evidence="6 13" id="KW-0808">Transferase</keyword>
<feature type="binding site" evidence="14">
    <location>
        <position position="129"/>
    </location>
    <ligand>
        <name>L-threonine</name>
        <dbReference type="ChEBI" id="CHEBI:57926"/>
    </ligand>
</feature>
<dbReference type="EC" id="2.7.7.87" evidence="3 13"/>
<evidence type="ECO:0000256" key="9">
    <source>
        <dbReference type="ARBA" id="ARBA00022741"/>
    </source>
</evidence>